<dbReference type="Pfam" id="PF13378">
    <property type="entry name" value="MR_MLE_C"/>
    <property type="match status" value="1"/>
</dbReference>
<accession>A0ABW2HIN9</accession>
<reference evidence="6" key="1">
    <citation type="journal article" date="2019" name="Int. J. Syst. Evol. Microbiol.">
        <title>The Global Catalogue of Microorganisms (GCM) 10K type strain sequencing project: providing services to taxonomists for standard genome sequencing and annotation.</title>
        <authorList>
            <consortium name="The Broad Institute Genomics Platform"/>
            <consortium name="The Broad Institute Genome Sequencing Center for Infectious Disease"/>
            <person name="Wu L."/>
            <person name="Ma J."/>
        </authorList>
    </citation>
    <scope>NUCLEOTIDE SEQUENCE [LARGE SCALE GENOMIC DNA]</scope>
    <source>
        <strain evidence="6">XZYJT-10</strain>
    </source>
</reference>
<dbReference type="InterPro" id="IPR046945">
    <property type="entry name" value="RHMD-like"/>
</dbReference>
<keyword evidence="6" id="KW-1185">Reference proteome</keyword>
<comment type="cofactor">
    <cofactor evidence="1">
        <name>Mg(2+)</name>
        <dbReference type="ChEBI" id="CHEBI:18420"/>
    </cofactor>
</comment>
<dbReference type="SUPFAM" id="SSF54826">
    <property type="entry name" value="Enolase N-terminal domain-like"/>
    <property type="match status" value="1"/>
</dbReference>
<dbReference type="SMART" id="SM00922">
    <property type="entry name" value="MR_MLE"/>
    <property type="match status" value="1"/>
</dbReference>
<keyword evidence="3" id="KW-0460">Magnesium</keyword>
<organism evidence="5 6">
    <name type="scientific">Paractinoplanes rhizophilus</name>
    <dbReference type="NCBI Taxonomy" id="1416877"/>
    <lineage>
        <taxon>Bacteria</taxon>
        <taxon>Bacillati</taxon>
        <taxon>Actinomycetota</taxon>
        <taxon>Actinomycetes</taxon>
        <taxon>Micromonosporales</taxon>
        <taxon>Micromonosporaceae</taxon>
        <taxon>Paractinoplanes</taxon>
    </lineage>
</organism>
<evidence type="ECO:0000256" key="2">
    <source>
        <dbReference type="ARBA" id="ARBA00022723"/>
    </source>
</evidence>
<dbReference type="Proteomes" id="UP001596548">
    <property type="component" value="Unassembled WGS sequence"/>
</dbReference>
<dbReference type="Gene3D" id="3.30.390.10">
    <property type="entry name" value="Enolase-like, N-terminal domain"/>
    <property type="match status" value="1"/>
</dbReference>
<dbReference type="PANTHER" id="PTHR13794:SF58">
    <property type="entry name" value="MITOCHONDRIAL ENOLASE SUPERFAMILY MEMBER 1"/>
    <property type="match status" value="1"/>
</dbReference>
<keyword evidence="2" id="KW-0479">Metal-binding</keyword>
<evidence type="ECO:0000256" key="1">
    <source>
        <dbReference type="ARBA" id="ARBA00001946"/>
    </source>
</evidence>
<evidence type="ECO:0000313" key="5">
    <source>
        <dbReference type="EMBL" id="MFC7272779.1"/>
    </source>
</evidence>
<dbReference type="EMBL" id="JBHTBJ010000001">
    <property type="protein sequence ID" value="MFC7272779.1"/>
    <property type="molecule type" value="Genomic_DNA"/>
</dbReference>
<dbReference type="Gene3D" id="3.20.20.120">
    <property type="entry name" value="Enolase-like C-terminal domain"/>
    <property type="match status" value="1"/>
</dbReference>
<gene>
    <name evidence="5" type="ORF">ACFQS1_02195</name>
</gene>
<dbReference type="SFLD" id="SFLDS00001">
    <property type="entry name" value="Enolase"/>
    <property type="match status" value="1"/>
</dbReference>
<comment type="caution">
    <text evidence="5">The sequence shown here is derived from an EMBL/GenBank/DDBJ whole genome shotgun (WGS) entry which is preliminary data.</text>
</comment>
<name>A0ABW2HIN9_9ACTN</name>
<dbReference type="Pfam" id="PF02746">
    <property type="entry name" value="MR_MLE_N"/>
    <property type="match status" value="1"/>
</dbReference>
<dbReference type="InterPro" id="IPR029017">
    <property type="entry name" value="Enolase-like_N"/>
</dbReference>
<dbReference type="PANTHER" id="PTHR13794">
    <property type="entry name" value="ENOLASE SUPERFAMILY, MANDELATE RACEMASE"/>
    <property type="match status" value="1"/>
</dbReference>
<evidence type="ECO:0000259" key="4">
    <source>
        <dbReference type="SMART" id="SM00922"/>
    </source>
</evidence>
<dbReference type="RefSeq" id="WP_378964192.1">
    <property type="nucleotide sequence ID" value="NZ_JBHTBJ010000001.1"/>
</dbReference>
<dbReference type="SUPFAM" id="SSF51604">
    <property type="entry name" value="Enolase C-terminal domain-like"/>
    <property type="match status" value="1"/>
</dbReference>
<protein>
    <submittedName>
        <fullName evidence="5">Enolase C-terminal domain-like protein</fullName>
    </submittedName>
</protein>
<dbReference type="InterPro" id="IPR013341">
    <property type="entry name" value="Mandelate_racemase_N_dom"/>
</dbReference>
<evidence type="ECO:0000256" key="3">
    <source>
        <dbReference type="ARBA" id="ARBA00022842"/>
    </source>
</evidence>
<sequence>MSLDLSWAAYRVPTDGPEGDGTFAWEATTVVVVHARAAGQTGLGWTYAPAAAGHLIGELLAPAVAGLPPTDVPAANEAMVRAIRNVGRAGVAATAISAVDVALWDLKARLLGVRLATLLGVARPSVPVYASGGFTTWDDKRLTGWLADHAGIGRAKIKIGESWGTREARDLARIAVARRVLGDGELYVDANGGYSAKQAIRLAAEFPGVRWFEEPVSSDDLDGLRRVRAAIAPDVAAGEYAYDLPCFARLAPVVDCLQADVSRCGGITEWQRVTALAAAHQLEVSGHCAPALHLDCAAATANLRHLEYFHDHVRIERLFFDGVTPLGPGGTLTPDLSAPGHGLTFKAADAEPYRVA</sequence>
<proteinExistence type="predicted"/>
<dbReference type="InterPro" id="IPR036849">
    <property type="entry name" value="Enolase-like_C_sf"/>
</dbReference>
<feature type="domain" description="Mandelate racemase/muconate lactonizing enzyme C-terminal" evidence="4">
    <location>
        <begin position="138"/>
        <end position="234"/>
    </location>
</feature>
<evidence type="ECO:0000313" key="6">
    <source>
        <dbReference type="Proteomes" id="UP001596548"/>
    </source>
</evidence>
<dbReference type="InterPro" id="IPR013342">
    <property type="entry name" value="Mandelate_racemase_C"/>
</dbReference>
<dbReference type="InterPro" id="IPR029065">
    <property type="entry name" value="Enolase_C-like"/>
</dbReference>